<reference evidence="1" key="2">
    <citation type="submission" date="2020-06" db="EMBL/GenBank/DDBJ databases">
        <title>Helianthus annuus Genome sequencing and assembly Release 2.</title>
        <authorList>
            <person name="Gouzy J."/>
            <person name="Langlade N."/>
            <person name="Munos S."/>
        </authorList>
    </citation>
    <scope>NUCLEOTIDE SEQUENCE</scope>
    <source>
        <tissue evidence="1">Leaves</tissue>
    </source>
</reference>
<evidence type="ECO:0000313" key="2">
    <source>
        <dbReference type="Proteomes" id="UP000215914"/>
    </source>
</evidence>
<dbReference type="Gramene" id="mRNA:HanXRQr2_Chr15g0678411">
    <property type="protein sequence ID" value="CDS:HanXRQr2_Chr15g0678411.1"/>
    <property type="gene ID" value="HanXRQr2_Chr15g0678411"/>
</dbReference>
<gene>
    <name evidence="1" type="ORF">HanXRQr2_Chr15g0678411</name>
</gene>
<name>A0A9K3DYC7_HELAN</name>
<protein>
    <submittedName>
        <fullName evidence="1">Uncharacterized protein</fullName>
    </submittedName>
</protein>
<dbReference type="Proteomes" id="UP000215914">
    <property type="component" value="Unassembled WGS sequence"/>
</dbReference>
<reference evidence="1" key="1">
    <citation type="journal article" date="2017" name="Nature">
        <title>The sunflower genome provides insights into oil metabolism, flowering and Asterid evolution.</title>
        <authorList>
            <person name="Badouin H."/>
            <person name="Gouzy J."/>
            <person name="Grassa C.J."/>
            <person name="Murat F."/>
            <person name="Staton S.E."/>
            <person name="Cottret L."/>
            <person name="Lelandais-Briere C."/>
            <person name="Owens G.L."/>
            <person name="Carrere S."/>
            <person name="Mayjonade B."/>
            <person name="Legrand L."/>
            <person name="Gill N."/>
            <person name="Kane N.C."/>
            <person name="Bowers J.E."/>
            <person name="Hubner S."/>
            <person name="Bellec A."/>
            <person name="Berard A."/>
            <person name="Berges H."/>
            <person name="Blanchet N."/>
            <person name="Boniface M.C."/>
            <person name="Brunel D."/>
            <person name="Catrice O."/>
            <person name="Chaidir N."/>
            <person name="Claudel C."/>
            <person name="Donnadieu C."/>
            <person name="Faraut T."/>
            <person name="Fievet G."/>
            <person name="Helmstetter N."/>
            <person name="King M."/>
            <person name="Knapp S.J."/>
            <person name="Lai Z."/>
            <person name="Le Paslier M.C."/>
            <person name="Lippi Y."/>
            <person name="Lorenzon L."/>
            <person name="Mandel J.R."/>
            <person name="Marage G."/>
            <person name="Marchand G."/>
            <person name="Marquand E."/>
            <person name="Bret-Mestries E."/>
            <person name="Morien E."/>
            <person name="Nambeesan S."/>
            <person name="Nguyen T."/>
            <person name="Pegot-Espagnet P."/>
            <person name="Pouilly N."/>
            <person name="Raftis F."/>
            <person name="Sallet E."/>
            <person name="Schiex T."/>
            <person name="Thomas J."/>
            <person name="Vandecasteele C."/>
            <person name="Vares D."/>
            <person name="Vear F."/>
            <person name="Vautrin S."/>
            <person name="Crespi M."/>
            <person name="Mangin B."/>
            <person name="Burke J.M."/>
            <person name="Salse J."/>
            <person name="Munos S."/>
            <person name="Vincourt P."/>
            <person name="Rieseberg L.H."/>
            <person name="Langlade N.B."/>
        </authorList>
    </citation>
    <scope>NUCLEOTIDE SEQUENCE</scope>
    <source>
        <tissue evidence="1">Leaves</tissue>
    </source>
</reference>
<accession>A0A9K3DYC7</accession>
<sequence>MAPPSPAAGTHRILFLCCSLSTFSDSYLLSLKSKSLHLIFFMYIQVGKS</sequence>
<proteinExistence type="predicted"/>
<dbReference type="EMBL" id="MNCJ02000330">
    <property type="protein sequence ID" value="KAF5763278.1"/>
    <property type="molecule type" value="Genomic_DNA"/>
</dbReference>
<evidence type="ECO:0000313" key="1">
    <source>
        <dbReference type="EMBL" id="KAF5763278.1"/>
    </source>
</evidence>
<comment type="caution">
    <text evidence="1">The sequence shown here is derived from an EMBL/GenBank/DDBJ whole genome shotgun (WGS) entry which is preliminary data.</text>
</comment>
<organism evidence="1 2">
    <name type="scientific">Helianthus annuus</name>
    <name type="common">Common sunflower</name>
    <dbReference type="NCBI Taxonomy" id="4232"/>
    <lineage>
        <taxon>Eukaryota</taxon>
        <taxon>Viridiplantae</taxon>
        <taxon>Streptophyta</taxon>
        <taxon>Embryophyta</taxon>
        <taxon>Tracheophyta</taxon>
        <taxon>Spermatophyta</taxon>
        <taxon>Magnoliopsida</taxon>
        <taxon>eudicotyledons</taxon>
        <taxon>Gunneridae</taxon>
        <taxon>Pentapetalae</taxon>
        <taxon>asterids</taxon>
        <taxon>campanulids</taxon>
        <taxon>Asterales</taxon>
        <taxon>Asteraceae</taxon>
        <taxon>Asteroideae</taxon>
        <taxon>Heliantheae alliance</taxon>
        <taxon>Heliantheae</taxon>
        <taxon>Helianthus</taxon>
    </lineage>
</organism>
<dbReference type="AlphaFoldDB" id="A0A9K3DYC7"/>
<keyword evidence="2" id="KW-1185">Reference proteome</keyword>